<dbReference type="EMBL" id="JAWDJW010006334">
    <property type="protein sequence ID" value="KAK3065547.1"/>
    <property type="molecule type" value="Genomic_DNA"/>
</dbReference>
<organism evidence="1 2">
    <name type="scientific">Coniosporium uncinatum</name>
    <dbReference type="NCBI Taxonomy" id="93489"/>
    <lineage>
        <taxon>Eukaryota</taxon>
        <taxon>Fungi</taxon>
        <taxon>Dikarya</taxon>
        <taxon>Ascomycota</taxon>
        <taxon>Pezizomycotina</taxon>
        <taxon>Dothideomycetes</taxon>
        <taxon>Dothideomycetes incertae sedis</taxon>
        <taxon>Coniosporium</taxon>
    </lineage>
</organism>
<proteinExistence type="predicted"/>
<evidence type="ECO:0000313" key="2">
    <source>
        <dbReference type="Proteomes" id="UP001186974"/>
    </source>
</evidence>
<name>A0ACC3DDS9_9PEZI</name>
<gene>
    <name evidence="1" type="ORF">LTS18_000024</name>
</gene>
<accession>A0ACC3DDS9</accession>
<sequence>MDVLNNTSAAEPGHFQYTIGTLTGRESNNNLVFIVLAFATLTLGYSLATGKSKKQRLVPGVPIVGGTDKESILQSRIRFIHDGKNMLQEGYSQWKNNFFYIPSVLGERLMIPTKYLEDLKTAPIDKVDFVATFIEMFEGKYTTMGSRSTLHPRVVKAQLNQYLPDVMPAVQEEIREAFLEEFPACDDWTEVNVVHDITRIVARVSSRMFGGTTLSRNREWVTASIDFATDGFIGAQAIKKYPVWMRDVVCRFIPAIRNIKKHYAQAEKAAIPLLNEREANGTKELDLLSWMTEQAKGPEEQDKKFIAGILLKVSFAAIHTSAAAPSQLIFDLCERPEYFAPLREEMEANLAEDGSIPKTAFPKLLKLDSIMKESQRFSPLLLITFERVITEDWKLSDGFVIPANTTIGVPTQAISMDPEIYEEPEKFDGFRFTKLRENPAIGGKANYASSNPVSMNFGFGRHACPGRFFASNEIKAIMVYLLMNYEFKYAEGQKRPESLLFETQYLPNHEAKVLFRKRKSPLGA</sequence>
<reference evidence="1" key="1">
    <citation type="submission" date="2024-09" db="EMBL/GenBank/DDBJ databases">
        <title>Black Yeasts Isolated from many extreme environments.</title>
        <authorList>
            <person name="Coleine C."/>
            <person name="Stajich J.E."/>
            <person name="Selbmann L."/>
        </authorList>
    </citation>
    <scope>NUCLEOTIDE SEQUENCE</scope>
    <source>
        <strain evidence="1">CCFEE 5737</strain>
    </source>
</reference>
<protein>
    <submittedName>
        <fullName evidence="1">Uncharacterized protein</fullName>
    </submittedName>
</protein>
<comment type="caution">
    <text evidence="1">The sequence shown here is derived from an EMBL/GenBank/DDBJ whole genome shotgun (WGS) entry which is preliminary data.</text>
</comment>
<keyword evidence="2" id="KW-1185">Reference proteome</keyword>
<evidence type="ECO:0000313" key="1">
    <source>
        <dbReference type="EMBL" id="KAK3065547.1"/>
    </source>
</evidence>
<dbReference type="Proteomes" id="UP001186974">
    <property type="component" value="Unassembled WGS sequence"/>
</dbReference>